<name>A0AAD6ZR68_9AGAR</name>
<protein>
    <submittedName>
        <fullName evidence="3">Uncharacterized protein</fullName>
    </submittedName>
</protein>
<dbReference type="Proteomes" id="UP001218218">
    <property type="component" value="Unassembled WGS sequence"/>
</dbReference>
<proteinExistence type="predicted"/>
<accession>A0AAD6ZR68</accession>
<evidence type="ECO:0000256" key="2">
    <source>
        <dbReference type="SAM" id="SignalP"/>
    </source>
</evidence>
<organism evidence="3 4">
    <name type="scientific">Mycena albidolilacea</name>
    <dbReference type="NCBI Taxonomy" id="1033008"/>
    <lineage>
        <taxon>Eukaryota</taxon>
        <taxon>Fungi</taxon>
        <taxon>Dikarya</taxon>
        <taxon>Basidiomycota</taxon>
        <taxon>Agaricomycotina</taxon>
        <taxon>Agaricomycetes</taxon>
        <taxon>Agaricomycetidae</taxon>
        <taxon>Agaricales</taxon>
        <taxon>Marasmiineae</taxon>
        <taxon>Mycenaceae</taxon>
        <taxon>Mycena</taxon>
    </lineage>
</organism>
<feature type="region of interest" description="Disordered" evidence="1">
    <location>
        <begin position="190"/>
        <end position="215"/>
    </location>
</feature>
<dbReference type="AlphaFoldDB" id="A0AAD6ZR68"/>
<dbReference type="EMBL" id="JARIHO010000033">
    <property type="protein sequence ID" value="KAJ7334023.1"/>
    <property type="molecule type" value="Genomic_DNA"/>
</dbReference>
<sequence>MAFLLAVLCAVCYLPLNNAQGIVEHDRSDPDLFRPRLNAPGVDISTGGSRISRVIPGLLKAQRRAVIYSRQEEEECPYPVPCEGGGCCPADYQCCSTPDCCPLDSNCRPDHPGKCCPKSAETCGGKYCTDPGSACCSSYVCSPGLQCNEVGGGRQCCTPSELHCDDACCPEGSACAPMAGYCSSIRTTTPTRTTTSTSTSTRTSVATSSAPSTTECSPLMNARQLLEPRQRPFPKTCQKSCHPASNEELNVLEITPKAGETDQLAYSMCLGIITRLRNGQIVSGLADGEDILEYNGKGVRNTVADCSEYCQDVSKASGLGGGSFQCDEYPPAVLNPVGGAQTRWCVPRYQNSGTQGPMMSNVVLRCDLKAKDKVLVRIVGGCSKYNFPRNFEEEYSTFGDLFKPVPISPVPTPTLPVLKNTGMHTPRRRATIQLDASNATLRNPNGDSSLTYVAVEIDELADGHYDFEVSFAGGAAIDNVTVLNKYGDQYANVVAPSGSASLSFGINDGSNLPAALIAWTTEAVNVTYAASGTLAANGNTNAGVGVASYVPKGLLFFSMSGMLVGWLYA</sequence>
<reference evidence="3" key="1">
    <citation type="submission" date="2023-03" db="EMBL/GenBank/DDBJ databases">
        <title>Massive genome expansion in bonnet fungi (Mycena s.s.) driven by repeated elements and novel gene families across ecological guilds.</title>
        <authorList>
            <consortium name="Lawrence Berkeley National Laboratory"/>
            <person name="Harder C.B."/>
            <person name="Miyauchi S."/>
            <person name="Viragh M."/>
            <person name="Kuo A."/>
            <person name="Thoen E."/>
            <person name="Andreopoulos B."/>
            <person name="Lu D."/>
            <person name="Skrede I."/>
            <person name="Drula E."/>
            <person name="Henrissat B."/>
            <person name="Morin E."/>
            <person name="Kohler A."/>
            <person name="Barry K."/>
            <person name="LaButti K."/>
            <person name="Morin E."/>
            <person name="Salamov A."/>
            <person name="Lipzen A."/>
            <person name="Mereny Z."/>
            <person name="Hegedus B."/>
            <person name="Baldrian P."/>
            <person name="Stursova M."/>
            <person name="Weitz H."/>
            <person name="Taylor A."/>
            <person name="Grigoriev I.V."/>
            <person name="Nagy L.G."/>
            <person name="Martin F."/>
            <person name="Kauserud H."/>
        </authorList>
    </citation>
    <scope>NUCLEOTIDE SEQUENCE</scope>
    <source>
        <strain evidence="3">CBHHK002</strain>
    </source>
</reference>
<keyword evidence="2" id="KW-0732">Signal</keyword>
<feature type="chain" id="PRO_5041913004" evidence="2">
    <location>
        <begin position="20"/>
        <end position="569"/>
    </location>
</feature>
<evidence type="ECO:0000313" key="3">
    <source>
        <dbReference type="EMBL" id="KAJ7334023.1"/>
    </source>
</evidence>
<evidence type="ECO:0000256" key="1">
    <source>
        <dbReference type="SAM" id="MobiDB-lite"/>
    </source>
</evidence>
<feature type="signal peptide" evidence="2">
    <location>
        <begin position="1"/>
        <end position="19"/>
    </location>
</feature>
<comment type="caution">
    <text evidence="3">The sequence shown here is derived from an EMBL/GenBank/DDBJ whole genome shotgun (WGS) entry which is preliminary data.</text>
</comment>
<keyword evidence="4" id="KW-1185">Reference proteome</keyword>
<gene>
    <name evidence="3" type="ORF">DFH08DRAFT_879944</name>
</gene>
<evidence type="ECO:0000313" key="4">
    <source>
        <dbReference type="Proteomes" id="UP001218218"/>
    </source>
</evidence>
<feature type="compositionally biased region" description="Low complexity" evidence="1">
    <location>
        <begin position="190"/>
        <end position="214"/>
    </location>
</feature>